<comment type="similarity">
    <text evidence="1">Belongs to the LysR transcriptional regulatory family.</text>
</comment>
<evidence type="ECO:0000313" key="7">
    <source>
        <dbReference type="Proteomes" id="UP000325723"/>
    </source>
</evidence>
<dbReference type="EMBL" id="CABVIE010000002">
    <property type="protein sequence ID" value="VVO64931.1"/>
    <property type="molecule type" value="Genomic_DNA"/>
</dbReference>
<dbReference type="Proteomes" id="UP000325723">
    <property type="component" value="Unassembled WGS sequence"/>
</dbReference>
<dbReference type="InterPro" id="IPR000847">
    <property type="entry name" value="LysR_HTH_N"/>
</dbReference>
<dbReference type="GO" id="GO:0003700">
    <property type="term" value="F:DNA-binding transcription factor activity"/>
    <property type="evidence" value="ECO:0007669"/>
    <property type="project" value="InterPro"/>
</dbReference>
<name>A0A8H2NXM0_PSEFL</name>
<dbReference type="AlphaFoldDB" id="A0A8H2NXM0"/>
<dbReference type="GO" id="GO:0043565">
    <property type="term" value="F:sequence-specific DNA binding"/>
    <property type="evidence" value="ECO:0007669"/>
    <property type="project" value="TreeGrafter"/>
</dbReference>
<feature type="domain" description="HTH lysR-type" evidence="5">
    <location>
        <begin position="1"/>
        <end position="62"/>
    </location>
</feature>
<dbReference type="FunFam" id="1.10.10.10:FF:000001">
    <property type="entry name" value="LysR family transcriptional regulator"/>
    <property type="match status" value="1"/>
</dbReference>
<proteinExistence type="inferred from homology"/>
<dbReference type="Pfam" id="PF03466">
    <property type="entry name" value="LysR_substrate"/>
    <property type="match status" value="1"/>
</dbReference>
<keyword evidence="4" id="KW-0804">Transcription</keyword>
<keyword evidence="2" id="KW-0805">Transcription regulation</keyword>
<sequence length="315" mass="34892">MKNFASLTQITIFSRIAELGSLSSAARELSLSPSAVSKSLSLLEERLGVLLIKRSTRSLVLTEHGRIILERANAILSDVENTLDVARQFVKPEGNLRISSSIAFGSKQASLFLSKYLDAYPKVNANLLLDDRLINLAEEDVDVVLRITSDTTWTYAARKLAPIRWIYCASPTYLASKPRIQSPEQIDQLECLVYPAMTKDGAWSFLKSGKPISIRPSPRLSSNSSIALREAAVAGQGIACLPTYLVSGDIINGQLSIVLPDYEPAIHHTLYAMYYRSKYSNPMVRSFIDHLVVEFGETPPWDKEIENFHNSAGIS</sequence>
<evidence type="ECO:0000313" key="6">
    <source>
        <dbReference type="EMBL" id="VVO64931.1"/>
    </source>
</evidence>
<dbReference type="SUPFAM" id="SSF46785">
    <property type="entry name" value="Winged helix' DNA-binding domain"/>
    <property type="match status" value="1"/>
</dbReference>
<protein>
    <submittedName>
        <fullName evidence="6">HTH-type transcriptional regulator DmlR</fullName>
    </submittedName>
</protein>
<dbReference type="CDD" id="cd08422">
    <property type="entry name" value="PBP2_CrgA_like"/>
    <property type="match status" value="1"/>
</dbReference>
<dbReference type="SUPFAM" id="SSF53850">
    <property type="entry name" value="Periplasmic binding protein-like II"/>
    <property type="match status" value="1"/>
</dbReference>
<evidence type="ECO:0000256" key="3">
    <source>
        <dbReference type="ARBA" id="ARBA00023125"/>
    </source>
</evidence>
<keyword evidence="3" id="KW-0238">DNA-binding</keyword>
<dbReference type="Pfam" id="PF00126">
    <property type="entry name" value="HTH_1"/>
    <property type="match status" value="1"/>
</dbReference>
<dbReference type="InterPro" id="IPR036388">
    <property type="entry name" value="WH-like_DNA-bd_sf"/>
</dbReference>
<dbReference type="PANTHER" id="PTHR30537:SF35">
    <property type="entry name" value="TRANSCRIPTIONAL REGULATORY PROTEIN"/>
    <property type="match status" value="1"/>
</dbReference>
<dbReference type="InterPro" id="IPR036390">
    <property type="entry name" value="WH_DNA-bd_sf"/>
</dbReference>
<dbReference type="InterPro" id="IPR058163">
    <property type="entry name" value="LysR-type_TF_proteobact-type"/>
</dbReference>
<dbReference type="RefSeq" id="WP_150757183.1">
    <property type="nucleotide sequence ID" value="NZ_CABVIE010000002.1"/>
</dbReference>
<evidence type="ECO:0000256" key="2">
    <source>
        <dbReference type="ARBA" id="ARBA00023015"/>
    </source>
</evidence>
<dbReference type="PANTHER" id="PTHR30537">
    <property type="entry name" value="HTH-TYPE TRANSCRIPTIONAL REGULATOR"/>
    <property type="match status" value="1"/>
</dbReference>
<organism evidence="6 7">
    <name type="scientific">Pseudomonas fluorescens</name>
    <dbReference type="NCBI Taxonomy" id="294"/>
    <lineage>
        <taxon>Bacteria</taxon>
        <taxon>Pseudomonadati</taxon>
        <taxon>Pseudomonadota</taxon>
        <taxon>Gammaproteobacteria</taxon>
        <taxon>Pseudomonadales</taxon>
        <taxon>Pseudomonadaceae</taxon>
        <taxon>Pseudomonas</taxon>
    </lineage>
</organism>
<comment type="caution">
    <text evidence="6">The sequence shown here is derived from an EMBL/GenBank/DDBJ whole genome shotgun (WGS) entry which is preliminary data.</text>
</comment>
<dbReference type="Gene3D" id="1.10.10.10">
    <property type="entry name" value="Winged helix-like DNA-binding domain superfamily/Winged helix DNA-binding domain"/>
    <property type="match status" value="1"/>
</dbReference>
<accession>A0A8H2NXM0</accession>
<evidence type="ECO:0000259" key="5">
    <source>
        <dbReference type="PROSITE" id="PS50931"/>
    </source>
</evidence>
<dbReference type="Gene3D" id="3.40.190.290">
    <property type="match status" value="1"/>
</dbReference>
<dbReference type="PROSITE" id="PS50931">
    <property type="entry name" value="HTH_LYSR"/>
    <property type="match status" value="1"/>
</dbReference>
<evidence type="ECO:0000256" key="4">
    <source>
        <dbReference type="ARBA" id="ARBA00023163"/>
    </source>
</evidence>
<gene>
    <name evidence="6" type="primary">dmlR_2</name>
    <name evidence="6" type="ORF">PS900_00999</name>
</gene>
<evidence type="ECO:0000256" key="1">
    <source>
        <dbReference type="ARBA" id="ARBA00009437"/>
    </source>
</evidence>
<dbReference type="GO" id="GO:0006351">
    <property type="term" value="P:DNA-templated transcription"/>
    <property type="evidence" value="ECO:0007669"/>
    <property type="project" value="TreeGrafter"/>
</dbReference>
<reference evidence="6 7" key="1">
    <citation type="submission" date="2019-09" db="EMBL/GenBank/DDBJ databases">
        <authorList>
            <person name="Chandra G."/>
            <person name="Truman W A."/>
        </authorList>
    </citation>
    <scope>NUCLEOTIDE SEQUENCE [LARGE SCALE GENOMIC DNA]</scope>
    <source>
        <strain evidence="6">PS900</strain>
    </source>
</reference>
<dbReference type="InterPro" id="IPR005119">
    <property type="entry name" value="LysR_subst-bd"/>
</dbReference>